<evidence type="ECO:0000313" key="2">
    <source>
        <dbReference type="Proteomes" id="UP000623687"/>
    </source>
</evidence>
<proteinExistence type="predicted"/>
<dbReference type="OrthoDB" id="3036013at2759"/>
<dbReference type="RefSeq" id="XP_036629277.1">
    <property type="nucleotide sequence ID" value="XM_036777849.1"/>
</dbReference>
<sequence>MEDPAPTNEIQEYITFFYRCRLNDVEIAKEMKDHYNQDKYGLSVTSVKCVQKSLGLLSMRQQKHNVDSIQRQIEETCARFPTRGIENI</sequence>
<reference evidence="1" key="1">
    <citation type="submission" date="2019-07" db="EMBL/GenBank/DDBJ databases">
        <authorList>
            <person name="Palmer J.M."/>
        </authorList>
    </citation>
    <scope>NUCLEOTIDE SEQUENCE</scope>
    <source>
        <strain evidence="1">PC9</strain>
    </source>
</reference>
<protein>
    <submittedName>
        <fullName evidence="1">Uncharacterized protein</fullName>
    </submittedName>
</protein>
<dbReference type="Proteomes" id="UP000623687">
    <property type="component" value="Unassembled WGS sequence"/>
</dbReference>
<accession>A0A8H7DRJ0</accession>
<dbReference type="EMBL" id="JACETU010000006">
    <property type="protein sequence ID" value="KAF7425973.1"/>
    <property type="molecule type" value="Genomic_DNA"/>
</dbReference>
<keyword evidence="2" id="KW-1185">Reference proteome</keyword>
<gene>
    <name evidence="1" type="ORF">PC9H_008335</name>
</gene>
<evidence type="ECO:0000313" key="1">
    <source>
        <dbReference type="EMBL" id="KAF7425973.1"/>
    </source>
</evidence>
<name>A0A8H7DRJ0_PLEOS</name>
<dbReference type="GeneID" id="59378153"/>
<dbReference type="AlphaFoldDB" id="A0A8H7DRJ0"/>
<dbReference type="VEuPathDB" id="FungiDB:PC9H_008335"/>
<organism evidence="1 2">
    <name type="scientific">Pleurotus ostreatus</name>
    <name type="common">Oyster mushroom</name>
    <name type="synonym">White-rot fungus</name>
    <dbReference type="NCBI Taxonomy" id="5322"/>
    <lineage>
        <taxon>Eukaryota</taxon>
        <taxon>Fungi</taxon>
        <taxon>Dikarya</taxon>
        <taxon>Basidiomycota</taxon>
        <taxon>Agaricomycotina</taxon>
        <taxon>Agaricomycetes</taxon>
        <taxon>Agaricomycetidae</taxon>
        <taxon>Agaricales</taxon>
        <taxon>Pleurotineae</taxon>
        <taxon>Pleurotaceae</taxon>
        <taxon>Pleurotus</taxon>
    </lineage>
</organism>
<comment type="caution">
    <text evidence="1">The sequence shown here is derived from an EMBL/GenBank/DDBJ whole genome shotgun (WGS) entry which is preliminary data.</text>
</comment>